<dbReference type="Pfam" id="PF04525">
    <property type="entry name" value="LOR"/>
    <property type="match status" value="1"/>
</dbReference>
<dbReference type="AlphaFoldDB" id="A0A059CV63"/>
<accession>A0A059CV63</accession>
<dbReference type="PANTHER" id="PTHR31087:SF25">
    <property type="entry name" value="TRANSLATION INITIATION FACTOR 2B FAMILY PROTEIN, PUTATIVE, EXPRESSED-RELATED"/>
    <property type="match status" value="1"/>
</dbReference>
<sequence length="249" mass="27849">MLLQGLDDAETWNDNGGSSAKKCSSGLVSERHINDDKMKCLFASDHMAKIHPKATLDLPSLATSHNRKATKREVFTVWMKSLIMNSKGCTVFDSSGGIVYRVDNYDCERSSEVYLMDCGGKVVFTILKKKCSLLKTWKGYGSIGLEERRTLFQVKKSLSFKRRESLYEVTVWTDTPRPSYYFIQGHGTFRSACNITKRLGGLMAEVKEKRSSSGVSLGDDVLTMSVEPEFDHSLATGLLVVYGLFNHSL</sequence>
<evidence type="ECO:0000256" key="1">
    <source>
        <dbReference type="ARBA" id="ARBA00005437"/>
    </source>
</evidence>
<dbReference type="OMA" id="CNSACKI"/>
<dbReference type="STRING" id="71139.A0A059CV63"/>
<gene>
    <name evidence="2" type="ORF">EUGRSUZ_C03188</name>
</gene>
<dbReference type="PANTHER" id="PTHR31087">
    <property type="match status" value="1"/>
</dbReference>
<evidence type="ECO:0000313" key="2">
    <source>
        <dbReference type="EMBL" id="KCW81830.1"/>
    </source>
</evidence>
<dbReference type="Gene3D" id="2.40.160.200">
    <property type="entry name" value="LURP1-related"/>
    <property type="match status" value="1"/>
</dbReference>
<protein>
    <recommendedName>
        <fullName evidence="3">Tubby C-terminal domain-containing protein</fullName>
    </recommendedName>
</protein>
<dbReference type="eggNOG" id="ENOG502RYHC">
    <property type="taxonomic scope" value="Eukaryota"/>
</dbReference>
<organism evidence="2">
    <name type="scientific">Eucalyptus grandis</name>
    <name type="common">Flooded gum</name>
    <dbReference type="NCBI Taxonomy" id="71139"/>
    <lineage>
        <taxon>Eukaryota</taxon>
        <taxon>Viridiplantae</taxon>
        <taxon>Streptophyta</taxon>
        <taxon>Embryophyta</taxon>
        <taxon>Tracheophyta</taxon>
        <taxon>Spermatophyta</taxon>
        <taxon>Magnoliopsida</taxon>
        <taxon>eudicotyledons</taxon>
        <taxon>Gunneridae</taxon>
        <taxon>Pentapetalae</taxon>
        <taxon>rosids</taxon>
        <taxon>malvids</taxon>
        <taxon>Myrtales</taxon>
        <taxon>Myrtaceae</taxon>
        <taxon>Myrtoideae</taxon>
        <taxon>Eucalypteae</taxon>
        <taxon>Eucalyptus</taxon>
    </lineage>
</organism>
<dbReference type="Gramene" id="KCW81830">
    <property type="protein sequence ID" value="KCW81830"/>
    <property type="gene ID" value="EUGRSUZ_C03188"/>
</dbReference>
<reference evidence="2" key="1">
    <citation type="submission" date="2013-07" db="EMBL/GenBank/DDBJ databases">
        <title>The genome of Eucalyptus grandis.</title>
        <authorList>
            <person name="Schmutz J."/>
            <person name="Hayes R."/>
            <person name="Myburg A."/>
            <person name="Tuskan G."/>
            <person name="Grattapaglia D."/>
            <person name="Rokhsar D.S."/>
        </authorList>
    </citation>
    <scope>NUCLEOTIDE SEQUENCE</scope>
    <source>
        <tissue evidence="2">Leaf extractions</tissue>
    </source>
</reference>
<proteinExistence type="inferred from homology"/>
<comment type="similarity">
    <text evidence="1">Belongs to the LOR family.</text>
</comment>
<dbReference type="InterPro" id="IPR038595">
    <property type="entry name" value="LOR_sf"/>
</dbReference>
<dbReference type="InParanoid" id="A0A059CV63"/>
<dbReference type="InterPro" id="IPR007612">
    <property type="entry name" value="LOR"/>
</dbReference>
<name>A0A059CV63_EUCGR</name>
<dbReference type="InterPro" id="IPR025659">
    <property type="entry name" value="Tubby-like_C"/>
</dbReference>
<evidence type="ECO:0008006" key="3">
    <source>
        <dbReference type="Google" id="ProtNLM"/>
    </source>
</evidence>
<dbReference type="EMBL" id="KK198755">
    <property type="protein sequence ID" value="KCW81830.1"/>
    <property type="molecule type" value="Genomic_DNA"/>
</dbReference>
<dbReference type="SUPFAM" id="SSF54518">
    <property type="entry name" value="Tubby C-terminal domain-like"/>
    <property type="match status" value="1"/>
</dbReference>